<keyword evidence="1" id="KW-1133">Transmembrane helix</keyword>
<reference evidence="2" key="1">
    <citation type="submission" date="2023-06" db="EMBL/GenBank/DDBJ databases">
        <title>Genomic analysis of the entomopathogenic nematode Steinernema hermaphroditum.</title>
        <authorList>
            <person name="Schwarz E.M."/>
            <person name="Heppert J.K."/>
            <person name="Baniya A."/>
            <person name="Schwartz H.T."/>
            <person name="Tan C.-H."/>
            <person name="Antoshechkin I."/>
            <person name="Sternberg P.W."/>
            <person name="Goodrich-Blair H."/>
            <person name="Dillman A.R."/>
        </authorList>
    </citation>
    <scope>NUCLEOTIDE SEQUENCE</scope>
    <source>
        <strain evidence="2">PS9179</strain>
        <tissue evidence="2">Whole animal</tissue>
    </source>
</reference>
<organism evidence="2 3">
    <name type="scientific">Steinernema hermaphroditum</name>
    <dbReference type="NCBI Taxonomy" id="289476"/>
    <lineage>
        <taxon>Eukaryota</taxon>
        <taxon>Metazoa</taxon>
        <taxon>Ecdysozoa</taxon>
        <taxon>Nematoda</taxon>
        <taxon>Chromadorea</taxon>
        <taxon>Rhabditida</taxon>
        <taxon>Tylenchina</taxon>
        <taxon>Panagrolaimomorpha</taxon>
        <taxon>Strongyloidoidea</taxon>
        <taxon>Steinernematidae</taxon>
        <taxon>Steinernema</taxon>
    </lineage>
</organism>
<protein>
    <submittedName>
        <fullName evidence="2">Uncharacterized protein</fullName>
    </submittedName>
</protein>
<keyword evidence="3" id="KW-1185">Reference proteome</keyword>
<accession>A0AA39I254</accession>
<dbReference type="Proteomes" id="UP001175271">
    <property type="component" value="Unassembled WGS sequence"/>
</dbReference>
<name>A0AA39I254_9BILA</name>
<dbReference type="EMBL" id="JAUCMV010000002">
    <property type="protein sequence ID" value="KAK0416421.1"/>
    <property type="molecule type" value="Genomic_DNA"/>
</dbReference>
<gene>
    <name evidence="2" type="ORF">QR680_012472</name>
</gene>
<proteinExistence type="predicted"/>
<keyword evidence="1" id="KW-0812">Transmembrane</keyword>
<comment type="caution">
    <text evidence="2">The sequence shown here is derived from an EMBL/GenBank/DDBJ whole genome shotgun (WGS) entry which is preliminary data.</text>
</comment>
<evidence type="ECO:0000256" key="1">
    <source>
        <dbReference type="SAM" id="Phobius"/>
    </source>
</evidence>
<sequence>MAPTSSSLVALSPIVFAIFVFCLYAASGVRSTQLREQMRDNCVAKALEYMESLKPVHTALEERRAKEMTEMGCAAPSDECLWLFENVVVTMERLFNATLVEKLCAEGSFQAHFQLGLMFEKARSVRTTFRRNYTVCFNQIAHKQICETDLLMIDDKPLKPIYKSKLLLLLLLSVLYLLLIVHINIGSYWTDLLDLSEHSLLTPVHCPLLRAPDSDCHDAFAAYNESIFDLYYEEVVDFNLDCDDDIFSHGKERRLEVEKVAAAFQEHADCFRVFADLHFCEAQEASVP</sequence>
<evidence type="ECO:0000313" key="2">
    <source>
        <dbReference type="EMBL" id="KAK0416421.1"/>
    </source>
</evidence>
<evidence type="ECO:0000313" key="3">
    <source>
        <dbReference type="Proteomes" id="UP001175271"/>
    </source>
</evidence>
<dbReference type="AlphaFoldDB" id="A0AA39I254"/>
<keyword evidence="1" id="KW-0472">Membrane</keyword>
<feature type="transmembrane region" description="Helical" evidence="1">
    <location>
        <begin position="6"/>
        <end position="29"/>
    </location>
</feature>
<feature type="transmembrane region" description="Helical" evidence="1">
    <location>
        <begin position="166"/>
        <end position="189"/>
    </location>
</feature>